<evidence type="ECO:0000256" key="1">
    <source>
        <dbReference type="ARBA" id="ARBA00010371"/>
    </source>
</evidence>
<evidence type="ECO:0000313" key="3">
    <source>
        <dbReference type="EMBL" id="TFK56840.1"/>
    </source>
</evidence>
<dbReference type="InterPro" id="IPR011032">
    <property type="entry name" value="GroES-like_sf"/>
</dbReference>
<dbReference type="AlphaFoldDB" id="A0A5C3NHQ4"/>
<accession>A0A5C3NHQ4</accession>
<dbReference type="GO" id="GO:0008270">
    <property type="term" value="F:zinc ion binding"/>
    <property type="evidence" value="ECO:0007669"/>
    <property type="project" value="InterPro"/>
</dbReference>
<dbReference type="OrthoDB" id="203908at2759"/>
<dbReference type="InterPro" id="IPR050700">
    <property type="entry name" value="YIM1/Zinc_Alcohol_DH_Fams"/>
</dbReference>
<dbReference type="InterPro" id="IPR013154">
    <property type="entry name" value="ADH-like_N"/>
</dbReference>
<name>A0A5C3NHQ4_9AGAM</name>
<dbReference type="SUPFAM" id="SSF50129">
    <property type="entry name" value="GroES-like"/>
    <property type="match status" value="1"/>
</dbReference>
<dbReference type="Pfam" id="PF08240">
    <property type="entry name" value="ADH_N"/>
    <property type="match status" value="1"/>
</dbReference>
<dbReference type="PANTHER" id="PTHR11695:SF294">
    <property type="entry name" value="RETICULON-4-INTERACTING PROTEIN 1, MITOCHONDRIAL"/>
    <property type="match status" value="1"/>
</dbReference>
<gene>
    <name evidence="3" type="ORF">OE88DRAFT_62107</name>
</gene>
<evidence type="ECO:0000259" key="2">
    <source>
        <dbReference type="SMART" id="SM00829"/>
    </source>
</evidence>
<dbReference type="Gene3D" id="3.40.50.720">
    <property type="entry name" value="NAD(P)-binding Rossmann-like Domain"/>
    <property type="match status" value="1"/>
</dbReference>
<sequence length="346" mass="37844">MAAKMRAILSKPGSGRASEVFSLATVPIPALQSPYDVLVKLKGVALNPVDTKVRKTNDRPDRILGYDGAGIVEQAGEKALFEKGDEVMYAGAVARNGTNAQYSVVDSRIVGRKPRGWSWADAAGLPLVGLTAWEMLEDHFGLRPFEKQKKEHTLLIINGAGGVGSMATQLAARVFNIKNVVVTASRKETIEWAKKNGATHVINHREDLAPQLEKLSLKPTLAFICHDTSQYLPRIVPIMRAWGHIGSIVSATEPLQFDSRPAFTKALSFHWEYMFAKSAEEDCDVESQGKILNHLADAAEKESVTSLTTIKEVLSLQSLEKGHETLESGKAIGKIVFEVDDTIEEN</sequence>
<dbReference type="InterPro" id="IPR014182">
    <property type="entry name" value="ADH_Zn_typ-1"/>
</dbReference>
<dbReference type="InterPro" id="IPR013149">
    <property type="entry name" value="ADH-like_C"/>
</dbReference>
<evidence type="ECO:0000313" key="4">
    <source>
        <dbReference type="Proteomes" id="UP000305948"/>
    </source>
</evidence>
<dbReference type="Gene3D" id="3.90.180.10">
    <property type="entry name" value="Medium-chain alcohol dehydrogenases, catalytic domain"/>
    <property type="match status" value="1"/>
</dbReference>
<dbReference type="GO" id="GO:0016491">
    <property type="term" value="F:oxidoreductase activity"/>
    <property type="evidence" value="ECO:0007669"/>
    <property type="project" value="InterPro"/>
</dbReference>
<dbReference type="PANTHER" id="PTHR11695">
    <property type="entry name" value="ALCOHOL DEHYDROGENASE RELATED"/>
    <property type="match status" value="1"/>
</dbReference>
<feature type="domain" description="Enoyl reductase (ER)" evidence="2">
    <location>
        <begin position="15"/>
        <end position="337"/>
    </location>
</feature>
<dbReference type="Proteomes" id="UP000305948">
    <property type="component" value="Unassembled WGS sequence"/>
</dbReference>
<proteinExistence type="inferred from homology"/>
<reference evidence="3 4" key="1">
    <citation type="journal article" date="2019" name="Nat. Ecol. Evol.">
        <title>Megaphylogeny resolves global patterns of mushroom evolution.</title>
        <authorList>
            <person name="Varga T."/>
            <person name="Krizsan K."/>
            <person name="Foldi C."/>
            <person name="Dima B."/>
            <person name="Sanchez-Garcia M."/>
            <person name="Sanchez-Ramirez S."/>
            <person name="Szollosi G.J."/>
            <person name="Szarkandi J.G."/>
            <person name="Papp V."/>
            <person name="Albert L."/>
            <person name="Andreopoulos W."/>
            <person name="Angelini C."/>
            <person name="Antonin V."/>
            <person name="Barry K.W."/>
            <person name="Bougher N.L."/>
            <person name="Buchanan P."/>
            <person name="Buyck B."/>
            <person name="Bense V."/>
            <person name="Catcheside P."/>
            <person name="Chovatia M."/>
            <person name="Cooper J."/>
            <person name="Damon W."/>
            <person name="Desjardin D."/>
            <person name="Finy P."/>
            <person name="Geml J."/>
            <person name="Haridas S."/>
            <person name="Hughes K."/>
            <person name="Justo A."/>
            <person name="Karasinski D."/>
            <person name="Kautmanova I."/>
            <person name="Kiss B."/>
            <person name="Kocsube S."/>
            <person name="Kotiranta H."/>
            <person name="LaButti K.M."/>
            <person name="Lechner B.E."/>
            <person name="Liimatainen K."/>
            <person name="Lipzen A."/>
            <person name="Lukacs Z."/>
            <person name="Mihaltcheva S."/>
            <person name="Morgado L.N."/>
            <person name="Niskanen T."/>
            <person name="Noordeloos M.E."/>
            <person name="Ohm R.A."/>
            <person name="Ortiz-Santana B."/>
            <person name="Ovrebo C."/>
            <person name="Racz N."/>
            <person name="Riley R."/>
            <person name="Savchenko A."/>
            <person name="Shiryaev A."/>
            <person name="Soop K."/>
            <person name="Spirin V."/>
            <person name="Szebenyi C."/>
            <person name="Tomsovsky M."/>
            <person name="Tulloss R.E."/>
            <person name="Uehling J."/>
            <person name="Grigoriev I.V."/>
            <person name="Vagvolgyi C."/>
            <person name="Papp T."/>
            <person name="Martin F.M."/>
            <person name="Miettinen O."/>
            <person name="Hibbett D.S."/>
            <person name="Nagy L.G."/>
        </authorList>
    </citation>
    <scope>NUCLEOTIDE SEQUENCE [LARGE SCALE GENOMIC DNA]</scope>
    <source>
        <strain evidence="3 4">OMC1185</strain>
    </source>
</reference>
<keyword evidence="4" id="KW-1185">Reference proteome</keyword>
<comment type="similarity">
    <text evidence="1">Belongs to the zinc-containing alcohol dehydrogenase family. Quinone oxidoreductase subfamily.</text>
</comment>
<dbReference type="EMBL" id="ML213503">
    <property type="protein sequence ID" value="TFK56840.1"/>
    <property type="molecule type" value="Genomic_DNA"/>
</dbReference>
<dbReference type="InterPro" id="IPR020843">
    <property type="entry name" value="ER"/>
</dbReference>
<dbReference type="SMART" id="SM00829">
    <property type="entry name" value="PKS_ER"/>
    <property type="match status" value="1"/>
</dbReference>
<protein>
    <submittedName>
        <fullName evidence="3">GroES-like protein</fullName>
    </submittedName>
</protein>
<dbReference type="SUPFAM" id="SSF51735">
    <property type="entry name" value="NAD(P)-binding Rossmann-fold domains"/>
    <property type="match status" value="1"/>
</dbReference>
<dbReference type="InterPro" id="IPR036291">
    <property type="entry name" value="NAD(P)-bd_dom_sf"/>
</dbReference>
<dbReference type="Pfam" id="PF00107">
    <property type="entry name" value="ADH_zinc_N"/>
    <property type="match status" value="1"/>
</dbReference>
<organism evidence="3 4">
    <name type="scientific">Heliocybe sulcata</name>
    <dbReference type="NCBI Taxonomy" id="5364"/>
    <lineage>
        <taxon>Eukaryota</taxon>
        <taxon>Fungi</taxon>
        <taxon>Dikarya</taxon>
        <taxon>Basidiomycota</taxon>
        <taxon>Agaricomycotina</taxon>
        <taxon>Agaricomycetes</taxon>
        <taxon>Gloeophyllales</taxon>
        <taxon>Gloeophyllaceae</taxon>
        <taxon>Heliocybe</taxon>
    </lineage>
</organism>
<dbReference type="CDD" id="cd08252">
    <property type="entry name" value="AL_MDR"/>
    <property type="match status" value="1"/>
</dbReference>